<keyword evidence="3" id="KW-1185">Reference proteome</keyword>
<proteinExistence type="predicted"/>
<dbReference type="PANTHER" id="PTHR10513">
    <property type="entry name" value="DEOXYNUCLEOSIDE KINASE"/>
    <property type="match status" value="1"/>
</dbReference>
<dbReference type="InterPro" id="IPR050566">
    <property type="entry name" value="Deoxyribonucleoside_kinase"/>
</dbReference>
<dbReference type="InterPro" id="IPR031314">
    <property type="entry name" value="DNK_dom"/>
</dbReference>
<accession>A0A397UGP9</accession>
<dbReference type="InterPro" id="IPR027417">
    <property type="entry name" value="P-loop_NTPase"/>
</dbReference>
<gene>
    <name evidence="2" type="ORF">C2G38_2045320</name>
</gene>
<dbReference type="OrthoDB" id="567086at2759"/>
<dbReference type="SUPFAM" id="SSF52540">
    <property type="entry name" value="P-loop containing nucleoside triphosphate hydrolases"/>
    <property type="match status" value="1"/>
</dbReference>
<evidence type="ECO:0000313" key="3">
    <source>
        <dbReference type="Proteomes" id="UP000266673"/>
    </source>
</evidence>
<evidence type="ECO:0000313" key="2">
    <source>
        <dbReference type="EMBL" id="RIB08247.1"/>
    </source>
</evidence>
<dbReference type="Pfam" id="PF01712">
    <property type="entry name" value="dNK"/>
    <property type="match status" value="1"/>
</dbReference>
<comment type="caution">
    <text evidence="2">The sequence shown here is derived from an EMBL/GenBank/DDBJ whole genome shotgun (WGS) entry which is preliminary data.</text>
</comment>
<evidence type="ECO:0000259" key="1">
    <source>
        <dbReference type="Pfam" id="PF01712"/>
    </source>
</evidence>
<dbReference type="Gene3D" id="3.40.50.300">
    <property type="entry name" value="P-loop containing nucleotide triphosphate hydrolases"/>
    <property type="match status" value="1"/>
</dbReference>
<dbReference type="EMBL" id="QKWP01001532">
    <property type="protein sequence ID" value="RIB08247.1"/>
    <property type="molecule type" value="Genomic_DNA"/>
</dbReference>
<dbReference type="GO" id="GO:0005737">
    <property type="term" value="C:cytoplasm"/>
    <property type="evidence" value="ECO:0007669"/>
    <property type="project" value="TreeGrafter"/>
</dbReference>
<dbReference type="GO" id="GO:0019136">
    <property type="term" value="F:deoxynucleoside kinase activity"/>
    <property type="evidence" value="ECO:0007669"/>
    <property type="project" value="TreeGrafter"/>
</dbReference>
<organism evidence="2 3">
    <name type="scientific">Gigaspora rosea</name>
    <dbReference type="NCBI Taxonomy" id="44941"/>
    <lineage>
        <taxon>Eukaryota</taxon>
        <taxon>Fungi</taxon>
        <taxon>Fungi incertae sedis</taxon>
        <taxon>Mucoromycota</taxon>
        <taxon>Glomeromycotina</taxon>
        <taxon>Glomeromycetes</taxon>
        <taxon>Diversisporales</taxon>
        <taxon>Gigasporaceae</taxon>
        <taxon>Gigaspora</taxon>
    </lineage>
</organism>
<sequence length="379" mass="45048">MEYSESESEKELTDENKLVIIDSDGKEITMDKPEKRVITKLSKLLLSKLLDLKEISKLPPDQYKITKNTLFYLKQQETKKIQEILGQDPKTTKENYLNIANSFHDHFNMYFDHIRSHAKLVAGGGAIVIGKTTFFGKLKEYLMSLGYQTFLPQEVTLEHKSLLSLMHSNMNKYSFMFQQFVIQQFEINYRKIKQLETEGKIGPNTWILFDRSKNDFWPFTWLNVKDPEERKELARFYKATLASFDMYVRFDYELYFTYKKETMIQRQKERSRPEEKEIPQGYLEQLWDIYDGNIEKIYPNYIRIPTDIRDLYYMIKSLFIHEAKGLRRIEEKPITPSMNKYIKNLPITGYTLITPFKLSNSKYQVLAARRNLDTIPAIL</sequence>
<name>A0A397UGP9_9GLOM</name>
<dbReference type="Proteomes" id="UP000266673">
    <property type="component" value="Unassembled WGS sequence"/>
</dbReference>
<reference evidence="2 3" key="1">
    <citation type="submission" date="2018-06" db="EMBL/GenBank/DDBJ databases">
        <title>Comparative genomics reveals the genomic features of Rhizophagus irregularis, R. cerebriforme, R. diaphanum and Gigaspora rosea, and their symbiotic lifestyle signature.</title>
        <authorList>
            <person name="Morin E."/>
            <person name="San Clemente H."/>
            <person name="Chen E.C.H."/>
            <person name="De La Providencia I."/>
            <person name="Hainaut M."/>
            <person name="Kuo A."/>
            <person name="Kohler A."/>
            <person name="Murat C."/>
            <person name="Tang N."/>
            <person name="Roy S."/>
            <person name="Loubradou J."/>
            <person name="Henrissat B."/>
            <person name="Grigoriev I.V."/>
            <person name="Corradi N."/>
            <person name="Roux C."/>
            <person name="Martin F.M."/>
        </authorList>
    </citation>
    <scope>NUCLEOTIDE SEQUENCE [LARGE SCALE GENOMIC DNA]</scope>
    <source>
        <strain evidence="2 3">DAOM 194757</strain>
    </source>
</reference>
<dbReference type="PANTHER" id="PTHR10513:SF35">
    <property type="entry name" value="DEOXYADENOSINE KINASE"/>
    <property type="match status" value="1"/>
</dbReference>
<dbReference type="AlphaFoldDB" id="A0A397UGP9"/>
<feature type="domain" description="Deoxynucleoside kinase" evidence="1">
    <location>
        <begin position="125"/>
        <end position="296"/>
    </location>
</feature>
<protein>
    <recommendedName>
        <fullName evidence="1">Deoxynucleoside kinase domain-containing protein</fullName>
    </recommendedName>
</protein>